<reference evidence="1" key="1">
    <citation type="submission" date="2022-02" db="EMBL/GenBank/DDBJ databases">
        <title>Plant Genome Project.</title>
        <authorList>
            <person name="Zhang R.-G."/>
        </authorList>
    </citation>
    <scope>NUCLEOTIDE SEQUENCE</scope>
    <source>
        <strain evidence="1">AT1</strain>
    </source>
</reference>
<sequence length="961" mass="104907">MGLLFSWSLFLTLLLLASVANSVHGGNETDWLALLSFKAQITGDPFGTLNLWNKSIHFCQWFGITCSRRHPTRVTVLNLDHRKLVGPVSPHVGNLSFLRELWLQNNSFSLEIPPQLGRLKRLQVLFIGNNSFTGEIPTNISGCSNLIVLGLSVNKLSGKIPVELGFLSKLQLLNIARNRIGGSIPHSLGNLKKLESLGIGNNRLVGTIPSPIFNVSSLTTFKVGSNQFQGMLPSELGNTLPNLQFIEVSVNLFTGSIPTSISNATKLYHVGFGFNNFTGKVPYLEKLHNLGRLILAKNHLGYGKADDLSFVNSLTNATNLNRLSLGSNNFGGLLPNTISNISTDLLRLGIYGNRILGGIPTGIGNLINLQVIRLEVNSLTGRIPADIGKLQNLELLDLSGNKFYGDIPTSVGNLTQLTTLTLSGNDLRGSIPSSLSKCQMLVGLRLHQNNLIGTIPREVMSLSSLLYLNISQNNLTGSLPMEIGILKNLEDLCVSKNMLSGKIPSSLGSCVKLRVLYVEGNKFSGTLPFSLSKLRGMEEIDISHNNFSGKIPDYFENFVFLHGLNLSFNDFEGVVPERGIYGNATVISVKGNSKLCGGIAELELQSCNSKGYRKKRLPFMKLSYQSLLKATDGFSPANLIGVGGFGSVYRGILDHGSKVVAIKVLHLDFAGASKSFTAECKALKNIKHRNLIKVLTACSSIDYQGNNFKALVYEFMVNGSLEECLHPNENELVVHNEPRSLNLLRRLNIAIDVASALDYLHHYSSEPIVHCDLKPNNVLLDEEMVGHVADFGLARFLRDATCTSSLNQSSSIGIRGSVGYAAPEYGMGNEVSTSGDVYSFGILVLEMFTAKRPTDNMFNDGMSLHNFAKIALPEQVESIVDPTLLQRIEQGQPSSSINNGRSQSFAGSHKLREMLISILNVGIACSEELPRDRPVMYEVLTRLHTSKKALLGDGKWIIVEV</sequence>
<dbReference type="Proteomes" id="UP001062846">
    <property type="component" value="Chromosome 6"/>
</dbReference>
<evidence type="ECO:0000313" key="2">
    <source>
        <dbReference type="Proteomes" id="UP001062846"/>
    </source>
</evidence>
<evidence type="ECO:0000313" key="1">
    <source>
        <dbReference type="EMBL" id="KAI8551456.1"/>
    </source>
</evidence>
<keyword evidence="2" id="KW-1185">Reference proteome</keyword>
<comment type="caution">
    <text evidence="1">The sequence shown here is derived from an EMBL/GenBank/DDBJ whole genome shotgun (WGS) entry which is preliminary data.</text>
</comment>
<protein>
    <submittedName>
        <fullName evidence="1">Uncharacterized protein</fullName>
    </submittedName>
</protein>
<name>A0ACC0NDX8_RHOML</name>
<accession>A0ACC0NDX8</accession>
<dbReference type="EMBL" id="CM046393">
    <property type="protein sequence ID" value="KAI8551456.1"/>
    <property type="molecule type" value="Genomic_DNA"/>
</dbReference>
<proteinExistence type="predicted"/>
<gene>
    <name evidence="1" type="ORF">RHMOL_Rhmol06G0187300</name>
</gene>
<organism evidence="1 2">
    <name type="scientific">Rhododendron molle</name>
    <name type="common">Chinese azalea</name>
    <name type="synonym">Azalea mollis</name>
    <dbReference type="NCBI Taxonomy" id="49168"/>
    <lineage>
        <taxon>Eukaryota</taxon>
        <taxon>Viridiplantae</taxon>
        <taxon>Streptophyta</taxon>
        <taxon>Embryophyta</taxon>
        <taxon>Tracheophyta</taxon>
        <taxon>Spermatophyta</taxon>
        <taxon>Magnoliopsida</taxon>
        <taxon>eudicotyledons</taxon>
        <taxon>Gunneridae</taxon>
        <taxon>Pentapetalae</taxon>
        <taxon>asterids</taxon>
        <taxon>Ericales</taxon>
        <taxon>Ericaceae</taxon>
        <taxon>Ericoideae</taxon>
        <taxon>Rhodoreae</taxon>
        <taxon>Rhododendron</taxon>
    </lineage>
</organism>